<feature type="domain" description="Clp R" evidence="1">
    <location>
        <begin position="6"/>
        <end position="51"/>
    </location>
</feature>
<comment type="caution">
    <text evidence="2">The sequence shown here is derived from an EMBL/GenBank/DDBJ whole genome shotgun (WGS) entry which is preliminary data.</text>
</comment>
<reference evidence="2" key="1">
    <citation type="submission" date="2021-01" db="EMBL/GenBank/DDBJ databases">
        <title>Whole genome shotgun sequence of Acrocarpospora phusangensis NBRC 108782.</title>
        <authorList>
            <person name="Komaki H."/>
            <person name="Tamura T."/>
        </authorList>
    </citation>
    <scope>NUCLEOTIDE SEQUENCE</scope>
    <source>
        <strain evidence="2">NBRC 108782</strain>
    </source>
</reference>
<sequence>MPSRTLAVEQARRRGGRRIGTEHLLLGLLTDPASPAARALGVDLATALDGLAALDAAALRAIGLTVEAPQARRGRHPAISATRLTTSARAAVNESIRTTSRKNRDAHASGRLLLALLGQGRPDPVAELLDHLGVDRTGVRARIGLAAA</sequence>
<gene>
    <name evidence="2" type="ORF">Aph01nite_45860</name>
</gene>
<name>A0A919QCF5_9ACTN</name>
<organism evidence="2 3">
    <name type="scientific">Acrocarpospora phusangensis</name>
    <dbReference type="NCBI Taxonomy" id="1070424"/>
    <lineage>
        <taxon>Bacteria</taxon>
        <taxon>Bacillati</taxon>
        <taxon>Actinomycetota</taxon>
        <taxon>Actinomycetes</taxon>
        <taxon>Streptosporangiales</taxon>
        <taxon>Streptosporangiaceae</taxon>
        <taxon>Acrocarpospora</taxon>
    </lineage>
</organism>
<proteinExistence type="predicted"/>
<evidence type="ECO:0000313" key="3">
    <source>
        <dbReference type="Proteomes" id="UP000640052"/>
    </source>
</evidence>
<keyword evidence="3" id="KW-1185">Reference proteome</keyword>
<dbReference type="Proteomes" id="UP000640052">
    <property type="component" value="Unassembled WGS sequence"/>
</dbReference>
<dbReference type="Pfam" id="PF02861">
    <property type="entry name" value="Clp_N"/>
    <property type="match status" value="1"/>
</dbReference>
<dbReference type="InterPro" id="IPR004176">
    <property type="entry name" value="Clp_R_N"/>
</dbReference>
<dbReference type="SUPFAM" id="SSF81923">
    <property type="entry name" value="Double Clp-N motif"/>
    <property type="match status" value="1"/>
</dbReference>
<protein>
    <recommendedName>
        <fullName evidence="1">Clp R domain-containing protein</fullName>
    </recommendedName>
</protein>
<dbReference type="Gene3D" id="1.10.1780.10">
    <property type="entry name" value="Clp, N-terminal domain"/>
    <property type="match status" value="1"/>
</dbReference>
<dbReference type="EMBL" id="BOOA01000038">
    <property type="protein sequence ID" value="GIH26276.1"/>
    <property type="molecule type" value="Genomic_DNA"/>
</dbReference>
<accession>A0A919QCF5</accession>
<evidence type="ECO:0000259" key="1">
    <source>
        <dbReference type="Pfam" id="PF02861"/>
    </source>
</evidence>
<evidence type="ECO:0000313" key="2">
    <source>
        <dbReference type="EMBL" id="GIH26276.1"/>
    </source>
</evidence>
<dbReference type="InterPro" id="IPR036628">
    <property type="entry name" value="Clp_N_dom_sf"/>
</dbReference>
<dbReference type="RefSeq" id="WP_204042961.1">
    <property type="nucleotide sequence ID" value="NZ_BOOA01000038.1"/>
</dbReference>
<dbReference type="AlphaFoldDB" id="A0A919QCF5"/>